<dbReference type="Proteomes" id="UP001250932">
    <property type="component" value="Unassembled WGS sequence"/>
</dbReference>
<evidence type="ECO:0000313" key="2">
    <source>
        <dbReference type="EMBL" id="MDT7042097.1"/>
    </source>
</evidence>
<dbReference type="Gene3D" id="3.40.50.300">
    <property type="entry name" value="P-loop containing nucleotide triphosphate hydrolases"/>
    <property type="match status" value="1"/>
</dbReference>
<dbReference type="RefSeq" id="WP_313832458.1">
    <property type="nucleotide sequence ID" value="NZ_JAQOUE010000001.1"/>
</dbReference>
<feature type="region of interest" description="Disordered" evidence="1">
    <location>
        <begin position="125"/>
        <end position="153"/>
    </location>
</feature>
<evidence type="ECO:0000313" key="3">
    <source>
        <dbReference type="Proteomes" id="UP001250932"/>
    </source>
</evidence>
<protein>
    <recommendedName>
        <fullName evidence="4">DNA2/NAM7 helicase helicase domain-containing protein</fullName>
    </recommendedName>
</protein>
<dbReference type="InterPro" id="IPR027417">
    <property type="entry name" value="P-loop_NTPase"/>
</dbReference>
<gene>
    <name evidence="2" type="ORF">PPG34_07005</name>
</gene>
<reference evidence="2 3" key="1">
    <citation type="journal article" date="2023" name="ISME J.">
        <title>Cultivation and genomic characterization of novel and ubiquitous marine nitrite-oxidizing bacteria from the Nitrospirales.</title>
        <authorList>
            <person name="Mueller A.J."/>
            <person name="Daebeler A."/>
            <person name="Herbold C.W."/>
            <person name="Kirkegaard R.H."/>
            <person name="Daims H."/>
        </authorList>
    </citation>
    <scope>NUCLEOTIDE SEQUENCE [LARGE SCALE GENOMIC DNA]</scope>
    <source>
        <strain evidence="2 3">EB</strain>
    </source>
</reference>
<proteinExistence type="predicted"/>
<accession>A0ABU3K6W8</accession>
<organism evidence="2 3">
    <name type="scientific">Candidatus Nitronereus thalassa</name>
    <dbReference type="NCBI Taxonomy" id="3020898"/>
    <lineage>
        <taxon>Bacteria</taxon>
        <taxon>Pseudomonadati</taxon>
        <taxon>Nitrospirota</taxon>
        <taxon>Nitrospiria</taxon>
        <taxon>Nitrospirales</taxon>
        <taxon>Nitrospiraceae</taxon>
        <taxon>Candidatus Nitronereus</taxon>
    </lineage>
</organism>
<sequence length="501" mass="55346">MKLLDLLQHYAKQLTEEKEEAIAQGLDDPIESPLANKLGKAGNLHLYSLTLPSRMTVLEDIPLTIVPPGDLEPTEGYSLRHLGGEILIQTVDSLGQSLDDNTIVPDTSGFFLTATKRLEEMAAKPESYSLGPAERLTPWLDPEQAGGDGSARTGASTAVLSTVWSDDASARWKKLATIAVDLMRKNKRVLLIAPSHHMVSDLLGFFAKTFRDAPLPYKSLLSCYEIPVLSHGSGISLQELGYESQMHSFFAASRSHKTALQQKYDRFRELTPILAYKGQKQRDLNEVKLLEWRLLAEVSGFQGKIKDIDKILADYEKLPIWKRLGMQAIGKNIQTLAEYRVIYTEKIAGLMKEVEIAQARIRELVPEAAIPKEMRPEYEELKDDISRLGGTKKIREMLSAGEGTNRQAFIQNKKLVAATPARIVCDPLFKRVRFDVLIAEDAPNIPAPLLLGAAGLIREQIIIAGNTQDLTSTHGASAISGLWRQSCLEPNPAPSKTASSS</sequence>
<name>A0ABU3K6W8_9BACT</name>
<comment type="caution">
    <text evidence="2">The sequence shown here is derived from an EMBL/GenBank/DDBJ whole genome shotgun (WGS) entry which is preliminary data.</text>
</comment>
<evidence type="ECO:0000256" key="1">
    <source>
        <dbReference type="SAM" id="MobiDB-lite"/>
    </source>
</evidence>
<evidence type="ECO:0008006" key="4">
    <source>
        <dbReference type="Google" id="ProtNLM"/>
    </source>
</evidence>
<dbReference type="EMBL" id="JAQOUE010000001">
    <property type="protein sequence ID" value="MDT7042097.1"/>
    <property type="molecule type" value="Genomic_DNA"/>
</dbReference>
<keyword evidence="3" id="KW-1185">Reference proteome</keyword>